<gene>
    <name evidence="1" type="ORF">SR876_06835</name>
</gene>
<dbReference type="SUPFAM" id="SSF51556">
    <property type="entry name" value="Metallo-dependent hydrolases"/>
    <property type="match status" value="1"/>
</dbReference>
<dbReference type="InterPro" id="IPR032466">
    <property type="entry name" value="Metal_Hydrolase"/>
</dbReference>
<evidence type="ECO:0000313" key="2">
    <source>
        <dbReference type="Proteomes" id="UP001326715"/>
    </source>
</evidence>
<protein>
    <submittedName>
        <fullName evidence="1">Uncharacterized protein</fullName>
    </submittedName>
</protein>
<dbReference type="EMBL" id="CP140154">
    <property type="protein sequence ID" value="WQG91208.1"/>
    <property type="molecule type" value="Genomic_DNA"/>
</dbReference>
<name>A0ABZ0XKM3_9BACT</name>
<dbReference type="Proteomes" id="UP001326715">
    <property type="component" value="Chromosome"/>
</dbReference>
<dbReference type="RefSeq" id="WP_072358229.1">
    <property type="nucleotide sequence ID" value="NZ_CP139972.1"/>
</dbReference>
<sequence>MIRLYADYRWGLNKTPAPTFTVSELKLAVEVAGSGGRYAVVHAGTEEGMRRANACRILPVICLFYPL</sequence>
<reference evidence="1 2" key="1">
    <citation type="submission" date="2023-11" db="EMBL/GenBank/DDBJ databases">
        <title>MicrobeMod: A computational toolkit for identifying prokaryotic methylation and restriction-modification with nanopore sequencing.</title>
        <authorList>
            <person name="Crits-Christoph A."/>
            <person name="Kang S.C."/>
            <person name="Lee H."/>
            <person name="Ostrov N."/>
        </authorList>
    </citation>
    <scope>NUCLEOTIDE SEQUENCE [LARGE SCALE GENOMIC DNA]</scope>
    <source>
        <strain evidence="1 2">ATCC 23090</strain>
    </source>
</reference>
<evidence type="ECO:0000313" key="1">
    <source>
        <dbReference type="EMBL" id="WQG91208.1"/>
    </source>
</evidence>
<proteinExistence type="predicted"/>
<dbReference type="Gene3D" id="3.40.50.10910">
    <property type="entry name" value="Amidohydrolase"/>
    <property type="match status" value="1"/>
</dbReference>
<accession>A0ABZ0XKM3</accession>
<organism evidence="1 2">
    <name type="scientific">Chitinophaga sancti</name>
    <dbReference type="NCBI Taxonomy" id="1004"/>
    <lineage>
        <taxon>Bacteria</taxon>
        <taxon>Pseudomonadati</taxon>
        <taxon>Bacteroidota</taxon>
        <taxon>Chitinophagia</taxon>
        <taxon>Chitinophagales</taxon>
        <taxon>Chitinophagaceae</taxon>
        <taxon>Chitinophaga</taxon>
    </lineage>
</organism>
<keyword evidence="2" id="KW-1185">Reference proteome</keyword>